<protein>
    <submittedName>
        <fullName evidence="8">PAS domain S-box-containing protein</fullName>
    </submittedName>
</protein>
<evidence type="ECO:0000256" key="1">
    <source>
        <dbReference type="ARBA" id="ARBA00022741"/>
    </source>
</evidence>
<organism evidence="8 9">
    <name type="scientific">Geosporobacter subterraneus DSM 17957</name>
    <dbReference type="NCBI Taxonomy" id="1121919"/>
    <lineage>
        <taxon>Bacteria</taxon>
        <taxon>Bacillati</taxon>
        <taxon>Bacillota</taxon>
        <taxon>Clostridia</taxon>
        <taxon>Peptostreptococcales</taxon>
        <taxon>Thermotaleaceae</taxon>
        <taxon>Geosporobacter</taxon>
    </lineage>
</organism>
<dbReference type="InterPro" id="IPR025944">
    <property type="entry name" value="Sigma_54_int_dom_CS"/>
</dbReference>
<dbReference type="GO" id="GO:0006355">
    <property type="term" value="P:regulation of DNA-templated transcription"/>
    <property type="evidence" value="ECO:0007669"/>
    <property type="project" value="InterPro"/>
</dbReference>
<dbReference type="Pfam" id="PF25601">
    <property type="entry name" value="AAA_lid_14"/>
    <property type="match status" value="1"/>
</dbReference>
<dbReference type="InterPro" id="IPR002078">
    <property type="entry name" value="Sigma_54_int"/>
</dbReference>
<dbReference type="FunFam" id="3.40.50.300:FF:000006">
    <property type="entry name" value="DNA-binding transcriptional regulator NtrC"/>
    <property type="match status" value="1"/>
</dbReference>
<sequence>MKVKDYLGNRQQSIQEKEKIGNIHNFIGQDHLGFIPVLDHLKRPVGIIAIETIIKLHKTWSDHKDKEIKAFISKDYVTLWKEDAIEKAIEYYEKPVLIVDGNNQFMGILDKSKLIKDYFQKQQFLVNELATILDSTHNAIIAINKQNRVVVYNHGAEKLLGTKVADAINKDIYTVLPDSKLPEVIRSGKKELGKAESFNKHQLIINRTPIIKDQDIVGAVAVFQDITDLKRVTKALENEKNTSEVLKIIIDSAYEGIVVVDKKGYITMMNAPYADFLRVNKEEVIGRHVTEVIDGTRLHIVVETGKEEIGDIQRVRGKNIVVMRIPIFKNGQVSGAIGKIMFKDPKEVGILASKITKIEKELNYYKDALKQASSARYSFNSIIGGSERLREAKYLAERAAQTNSNVLIRGESGTGKELFAHAIHSCSHRAPKPFVKINCAAIPSELLESELFGYEEGAFTGARRGGKIGKFESANGGSIFLDEIGDMPLAMQAKLLRVLQEKEIERVGGVRNIEVDVRIIAATHRNLEEMVAKGEFREDLYYRLNVMNIQIPSLRERPEDIPIIARHLLEKLSEQVGNYVAGISKEAMNWLTQYGWPGNVRELENVLERTIILVDYGKEIQEVHLPMYLRKAEKSRFVPQGKELKEILEEAEREAILNCLHQTGGNRSETAKILKISRSSLYERLWKYGIE</sequence>
<reference evidence="9" key="1">
    <citation type="submission" date="2016-11" db="EMBL/GenBank/DDBJ databases">
        <authorList>
            <person name="Varghese N."/>
            <person name="Submissions S."/>
        </authorList>
    </citation>
    <scope>NUCLEOTIDE SEQUENCE [LARGE SCALE GENOMIC DNA]</scope>
    <source>
        <strain evidence="9">DSM 17957</strain>
    </source>
</reference>
<feature type="domain" description="PAS" evidence="7">
    <location>
        <begin position="125"/>
        <end position="180"/>
    </location>
</feature>
<evidence type="ECO:0000256" key="4">
    <source>
        <dbReference type="ARBA" id="ARBA00023125"/>
    </source>
</evidence>
<keyword evidence="2" id="KW-0067">ATP-binding</keyword>
<evidence type="ECO:0000313" key="8">
    <source>
        <dbReference type="EMBL" id="SHJ99593.1"/>
    </source>
</evidence>
<dbReference type="Pfam" id="PF02954">
    <property type="entry name" value="HTH_8"/>
    <property type="match status" value="1"/>
</dbReference>
<dbReference type="InterPro" id="IPR025943">
    <property type="entry name" value="Sigma_54_int_dom_ATP-bd_2"/>
</dbReference>
<dbReference type="InterPro" id="IPR009057">
    <property type="entry name" value="Homeodomain-like_sf"/>
</dbReference>
<dbReference type="InterPro" id="IPR058031">
    <property type="entry name" value="AAA_lid_NorR"/>
</dbReference>
<dbReference type="Proteomes" id="UP000184536">
    <property type="component" value="Unassembled WGS sequence"/>
</dbReference>
<accession>A0A1M6NV60</accession>
<keyword evidence="9" id="KW-1185">Reference proteome</keyword>
<dbReference type="PROSITE" id="PS00676">
    <property type="entry name" value="SIGMA54_INTERACT_2"/>
    <property type="match status" value="1"/>
</dbReference>
<dbReference type="NCBIfam" id="TIGR00229">
    <property type="entry name" value="sensory_box"/>
    <property type="match status" value="1"/>
</dbReference>
<dbReference type="GO" id="GO:0005524">
    <property type="term" value="F:ATP binding"/>
    <property type="evidence" value="ECO:0007669"/>
    <property type="project" value="UniProtKB-KW"/>
</dbReference>
<dbReference type="CDD" id="cd00009">
    <property type="entry name" value="AAA"/>
    <property type="match status" value="1"/>
</dbReference>
<dbReference type="InterPro" id="IPR035965">
    <property type="entry name" value="PAS-like_dom_sf"/>
</dbReference>
<evidence type="ECO:0000256" key="5">
    <source>
        <dbReference type="ARBA" id="ARBA00023163"/>
    </source>
</evidence>
<dbReference type="PANTHER" id="PTHR32071">
    <property type="entry name" value="TRANSCRIPTIONAL REGULATORY PROTEIN"/>
    <property type="match status" value="1"/>
</dbReference>
<dbReference type="InterPro" id="IPR013767">
    <property type="entry name" value="PAS_fold"/>
</dbReference>
<dbReference type="SUPFAM" id="SSF52540">
    <property type="entry name" value="P-loop containing nucleoside triphosphate hydrolases"/>
    <property type="match status" value="1"/>
</dbReference>
<dbReference type="SUPFAM" id="SSF46689">
    <property type="entry name" value="Homeodomain-like"/>
    <property type="match status" value="1"/>
</dbReference>
<dbReference type="PRINTS" id="PR01590">
    <property type="entry name" value="HTHFIS"/>
</dbReference>
<feature type="domain" description="Sigma-54 factor interaction" evidence="6">
    <location>
        <begin position="382"/>
        <end position="612"/>
    </location>
</feature>
<keyword evidence="5" id="KW-0804">Transcription</keyword>
<dbReference type="PANTHER" id="PTHR32071:SF57">
    <property type="entry name" value="C4-DICARBOXYLATE TRANSPORT TRANSCRIPTIONAL REGULATORY PROTEIN DCTD"/>
    <property type="match status" value="1"/>
</dbReference>
<dbReference type="STRING" id="1121919.SAMN02745975_03408"/>
<evidence type="ECO:0000259" key="7">
    <source>
        <dbReference type="PROSITE" id="PS50112"/>
    </source>
</evidence>
<dbReference type="PROSITE" id="PS50112">
    <property type="entry name" value="PAS"/>
    <property type="match status" value="2"/>
</dbReference>
<dbReference type="Gene3D" id="1.10.10.60">
    <property type="entry name" value="Homeodomain-like"/>
    <property type="match status" value="1"/>
</dbReference>
<dbReference type="Gene3D" id="3.40.50.300">
    <property type="entry name" value="P-loop containing nucleotide triphosphate hydrolases"/>
    <property type="match status" value="1"/>
</dbReference>
<keyword evidence="1" id="KW-0547">Nucleotide-binding</keyword>
<dbReference type="InterPro" id="IPR046342">
    <property type="entry name" value="CBS_dom_sf"/>
</dbReference>
<dbReference type="InterPro" id="IPR025662">
    <property type="entry name" value="Sigma_54_int_dom_ATP-bd_1"/>
</dbReference>
<dbReference type="SUPFAM" id="SSF55785">
    <property type="entry name" value="PYP-like sensor domain (PAS domain)"/>
    <property type="match status" value="2"/>
</dbReference>
<dbReference type="EMBL" id="FQZV01000060">
    <property type="protein sequence ID" value="SHJ99593.1"/>
    <property type="molecule type" value="Genomic_DNA"/>
</dbReference>
<dbReference type="RefSeq" id="WP_242946413.1">
    <property type="nucleotide sequence ID" value="NZ_FQZV01000060.1"/>
</dbReference>
<dbReference type="InterPro" id="IPR002197">
    <property type="entry name" value="HTH_Fis"/>
</dbReference>
<dbReference type="PROSITE" id="PS00688">
    <property type="entry name" value="SIGMA54_INTERACT_3"/>
    <property type="match status" value="1"/>
</dbReference>
<evidence type="ECO:0000313" key="9">
    <source>
        <dbReference type="Proteomes" id="UP000184536"/>
    </source>
</evidence>
<dbReference type="Pfam" id="PF00158">
    <property type="entry name" value="Sigma54_activat"/>
    <property type="match status" value="1"/>
</dbReference>
<keyword evidence="4" id="KW-0238">DNA-binding</keyword>
<dbReference type="InterPro" id="IPR003593">
    <property type="entry name" value="AAA+_ATPase"/>
</dbReference>
<name>A0A1M6NV60_9FIRM</name>
<dbReference type="Gene3D" id="3.10.580.10">
    <property type="entry name" value="CBS-domain"/>
    <property type="match status" value="1"/>
</dbReference>
<evidence type="ECO:0000256" key="2">
    <source>
        <dbReference type="ARBA" id="ARBA00022840"/>
    </source>
</evidence>
<dbReference type="InterPro" id="IPR027417">
    <property type="entry name" value="P-loop_NTPase"/>
</dbReference>
<dbReference type="CDD" id="cd00130">
    <property type="entry name" value="PAS"/>
    <property type="match status" value="2"/>
</dbReference>
<dbReference type="PROSITE" id="PS50045">
    <property type="entry name" value="SIGMA54_INTERACT_4"/>
    <property type="match status" value="1"/>
</dbReference>
<keyword evidence="3" id="KW-0805">Transcription regulation</keyword>
<proteinExistence type="predicted"/>
<feature type="domain" description="PAS" evidence="7">
    <location>
        <begin position="242"/>
        <end position="293"/>
    </location>
</feature>
<gene>
    <name evidence="8" type="ORF">SAMN02745975_03408</name>
</gene>
<dbReference type="SUPFAM" id="SSF54631">
    <property type="entry name" value="CBS-domain pair"/>
    <property type="match status" value="1"/>
</dbReference>
<dbReference type="InterPro" id="IPR000014">
    <property type="entry name" value="PAS"/>
</dbReference>
<evidence type="ECO:0000256" key="3">
    <source>
        <dbReference type="ARBA" id="ARBA00023015"/>
    </source>
</evidence>
<dbReference type="GO" id="GO:0043565">
    <property type="term" value="F:sequence-specific DNA binding"/>
    <property type="evidence" value="ECO:0007669"/>
    <property type="project" value="InterPro"/>
</dbReference>
<dbReference type="PROSITE" id="PS00675">
    <property type="entry name" value="SIGMA54_INTERACT_1"/>
    <property type="match status" value="1"/>
</dbReference>
<dbReference type="SMART" id="SM00382">
    <property type="entry name" value="AAA"/>
    <property type="match status" value="1"/>
</dbReference>
<dbReference type="SMART" id="SM00091">
    <property type="entry name" value="PAS"/>
    <property type="match status" value="2"/>
</dbReference>
<evidence type="ECO:0000259" key="6">
    <source>
        <dbReference type="PROSITE" id="PS50045"/>
    </source>
</evidence>
<dbReference type="Gene3D" id="1.10.8.60">
    <property type="match status" value="1"/>
</dbReference>
<dbReference type="Pfam" id="PF00989">
    <property type="entry name" value="PAS"/>
    <property type="match status" value="2"/>
</dbReference>
<dbReference type="Gene3D" id="3.30.450.20">
    <property type="entry name" value="PAS domain"/>
    <property type="match status" value="2"/>
</dbReference>
<dbReference type="AlphaFoldDB" id="A0A1M6NV60"/>